<feature type="transmembrane region" description="Helical" evidence="1">
    <location>
        <begin position="616"/>
        <end position="642"/>
    </location>
</feature>
<evidence type="ECO:0000313" key="3">
    <source>
        <dbReference type="EMBL" id="WAR06981.1"/>
    </source>
</evidence>
<feature type="signal peptide" evidence="2">
    <location>
        <begin position="1"/>
        <end position="18"/>
    </location>
</feature>
<keyword evidence="1" id="KW-1133">Transmembrane helix</keyword>
<keyword evidence="4" id="KW-1185">Reference proteome</keyword>
<organism evidence="3 4">
    <name type="scientific">Mya arenaria</name>
    <name type="common">Soft-shell clam</name>
    <dbReference type="NCBI Taxonomy" id="6604"/>
    <lineage>
        <taxon>Eukaryota</taxon>
        <taxon>Metazoa</taxon>
        <taxon>Spiralia</taxon>
        <taxon>Lophotrochozoa</taxon>
        <taxon>Mollusca</taxon>
        <taxon>Bivalvia</taxon>
        <taxon>Autobranchia</taxon>
        <taxon>Heteroconchia</taxon>
        <taxon>Euheterodonta</taxon>
        <taxon>Imparidentia</taxon>
        <taxon>Neoheterodontei</taxon>
        <taxon>Myida</taxon>
        <taxon>Myoidea</taxon>
        <taxon>Myidae</taxon>
        <taxon>Mya</taxon>
    </lineage>
</organism>
<dbReference type="Proteomes" id="UP001164746">
    <property type="component" value="Chromosome 6"/>
</dbReference>
<keyword evidence="1" id="KW-0472">Membrane</keyword>
<evidence type="ECO:0000313" key="4">
    <source>
        <dbReference type="Proteomes" id="UP001164746"/>
    </source>
</evidence>
<accession>A0ABY7EDP0</accession>
<proteinExistence type="predicted"/>
<evidence type="ECO:0000256" key="2">
    <source>
        <dbReference type="SAM" id="SignalP"/>
    </source>
</evidence>
<sequence length="717" mass="81352">MAHTAWILFGILVAVCNAQFGFNRNEQYMNRRPYTPLRNQTPRVQVNRQSNRPPSPFGIKSEEKQCYTTARRSFFMTRMVHYPCNRRMPGVPVVRSFMGPMGPVCMSYIREPVYRYFKVPVCCPGLAVNAEGRCVSSLQMNQTPRNSKPQMQRPNNNNMMSMAARMREAMWVRAQKDMARRRAAMHMAMRNKTMQRRREMAPPMPPRRPHMAPLMHMYHFNQMMNQRNFERQRPQQPRITFLRFNRSSTPPMPHPVQQPPLSGRFINIIRNRFNPTSPFPFVTRPSLPAPPMYNMIRPPRPNSMMARIIPRVVLSARMLPITNLRQFTADPEQTQPKEAATRVVPQETQYQDVGAQTDGFQQDQFPQIPEPRQESQENGLQVDGFGKEYNQMDQFAHEDGFHGFQEPAESMMQVDLPQKPVEMPDLIVEQAPASMGEQESCIVQLETAVKTCLKTNNIDVPDVMSAFEPFNEDKSRVLCQAEDAIFKCISDTLNQCSVEYDAAVARDMLLETAQTVKSMCELRAVSVQVQEPTADVSSATQIGDVDTSATVENVDAIPTEAKPATSPEKNLAASPEKNDITIIEEAPRQAAPSVESFKTAIEHEVHVQEMLMREHLLPILLGAGVGFIVLVLFVSLIICCCCKRRLHKKMRIIKELEKPPLKDGIYTIGVSPPHYEVNGIPPMYYEEAKGEIFTSASPSVVEGSDLADEAAGNNTQM</sequence>
<protein>
    <submittedName>
        <fullName evidence="3">Uncharacterized protein</fullName>
    </submittedName>
</protein>
<reference evidence="3" key="1">
    <citation type="submission" date="2022-11" db="EMBL/GenBank/DDBJ databases">
        <title>Centuries of genome instability and evolution in soft-shell clam transmissible cancer (bioRxiv).</title>
        <authorList>
            <person name="Hart S.F.M."/>
            <person name="Yonemitsu M.A."/>
            <person name="Giersch R.M."/>
            <person name="Beal B.F."/>
            <person name="Arriagada G."/>
            <person name="Davis B.W."/>
            <person name="Ostrander E.A."/>
            <person name="Goff S.P."/>
            <person name="Metzger M.J."/>
        </authorList>
    </citation>
    <scope>NUCLEOTIDE SEQUENCE</scope>
    <source>
        <strain evidence="3">MELC-2E11</strain>
        <tissue evidence="3">Siphon/mantle</tissue>
    </source>
</reference>
<name>A0ABY7EDP0_MYAAR</name>
<feature type="chain" id="PRO_5046840880" evidence="2">
    <location>
        <begin position="19"/>
        <end position="717"/>
    </location>
</feature>
<evidence type="ECO:0000256" key="1">
    <source>
        <dbReference type="SAM" id="Phobius"/>
    </source>
</evidence>
<keyword evidence="1" id="KW-0812">Transmembrane</keyword>
<keyword evidence="2" id="KW-0732">Signal</keyword>
<dbReference type="EMBL" id="CP111017">
    <property type="protein sequence ID" value="WAR06981.1"/>
    <property type="molecule type" value="Genomic_DNA"/>
</dbReference>
<gene>
    <name evidence="3" type="ORF">MAR_016939</name>
</gene>